<name>A0A6C0I200_9ZZZZ</name>
<protein>
    <submittedName>
        <fullName evidence="2">Uncharacterized protein</fullName>
    </submittedName>
</protein>
<dbReference type="AlphaFoldDB" id="A0A6C0I200"/>
<proteinExistence type="predicted"/>
<accession>A0A6C0I200</accession>
<reference evidence="2" key="1">
    <citation type="journal article" date="2020" name="Nature">
        <title>Giant virus diversity and host interactions through global metagenomics.</title>
        <authorList>
            <person name="Schulz F."/>
            <person name="Roux S."/>
            <person name="Paez-Espino D."/>
            <person name="Jungbluth S."/>
            <person name="Walsh D.A."/>
            <person name="Denef V.J."/>
            <person name="McMahon K.D."/>
            <person name="Konstantinidis K.T."/>
            <person name="Eloe-Fadrosh E.A."/>
            <person name="Kyrpides N.C."/>
            <person name="Woyke T."/>
        </authorList>
    </citation>
    <scope>NUCLEOTIDE SEQUENCE</scope>
    <source>
        <strain evidence="2">GVMAG-M-3300023184-186</strain>
    </source>
</reference>
<keyword evidence="1" id="KW-0175">Coiled coil</keyword>
<feature type="coiled-coil region" evidence="1">
    <location>
        <begin position="64"/>
        <end position="91"/>
    </location>
</feature>
<organism evidence="2">
    <name type="scientific">viral metagenome</name>
    <dbReference type="NCBI Taxonomy" id="1070528"/>
    <lineage>
        <taxon>unclassified sequences</taxon>
        <taxon>metagenomes</taxon>
        <taxon>organismal metagenomes</taxon>
    </lineage>
</organism>
<evidence type="ECO:0000256" key="1">
    <source>
        <dbReference type="SAM" id="Coils"/>
    </source>
</evidence>
<evidence type="ECO:0000313" key="2">
    <source>
        <dbReference type="EMBL" id="QHT86445.1"/>
    </source>
</evidence>
<dbReference type="EMBL" id="MN740068">
    <property type="protein sequence ID" value="QHT86445.1"/>
    <property type="molecule type" value="Genomic_DNA"/>
</dbReference>
<sequence length="465" mass="54009">MNKIVSFLVSKEYSNSKLDDIISKSDISINESIINYGVLIYECANTLEGAKLQDASKLLHLEENIILKNDCKRLQDQIQVLNNSISALTNEKHNDITSFIERGKQIIKEEYQIISNIQLENNKKLEIDLQKAQLQIQELTNKLISNNGISSDKIDSGINQLNQKFTSYFDKIFSNNTAKGDYGEDFVQNYLIDKFSGSLIIDTHKETAKGDILFEFNKLKMLIEIKNVQTVKPTEIEKFYRDIEMQKDSINSALFISLNDTNIMQGKKNIHFEIKYNIPIFMITNAFNQPENIRLSIIIIEYLIKHQFIFDQMGDVSIPDNSSQLQLLITAINEIYDYVQMQKNTLDCDNTLIQKLQENLKKRENQIINIDIIINNIFKQYPQLHISNKKESEKSENEIQKSAHMKSIIDKILKYLTENNIIKFNYSNINNKFLKQISISDNDIRNAKGIKQIQKEFQLCYKLTI</sequence>